<keyword evidence="1" id="KW-1133">Transmembrane helix</keyword>
<dbReference type="InterPro" id="IPR045584">
    <property type="entry name" value="Pilin-like"/>
</dbReference>
<organism evidence="2">
    <name type="scientific">marine sediment metagenome</name>
    <dbReference type="NCBI Taxonomy" id="412755"/>
    <lineage>
        <taxon>unclassified sequences</taxon>
        <taxon>metagenomes</taxon>
        <taxon>ecological metagenomes</taxon>
    </lineage>
</organism>
<dbReference type="EMBL" id="LAZR01069870">
    <property type="protein sequence ID" value="KKK46861.1"/>
    <property type="molecule type" value="Genomic_DNA"/>
</dbReference>
<evidence type="ECO:0008006" key="3">
    <source>
        <dbReference type="Google" id="ProtNLM"/>
    </source>
</evidence>
<reference evidence="2" key="1">
    <citation type="journal article" date="2015" name="Nature">
        <title>Complex archaea that bridge the gap between prokaryotes and eukaryotes.</title>
        <authorList>
            <person name="Spang A."/>
            <person name="Saw J.H."/>
            <person name="Jorgensen S.L."/>
            <person name="Zaremba-Niedzwiedzka K."/>
            <person name="Martijn J."/>
            <person name="Lind A.E."/>
            <person name="van Eijk R."/>
            <person name="Schleper C."/>
            <person name="Guy L."/>
            <person name="Ettema T.J."/>
        </authorList>
    </citation>
    <scope>NUCLEOTIDE SEQUENCE</scope>
</reference>
<accession>A0A0F8YFS9</accession>
<feature type="non-terminal residue" evidence="2">
    <location>
        <position position="48"/>
    </location>
</feature>
<comment type="caution">
    <text evidence="2">The sequence shown here is derived from an EMBL/GenBank/DDBJ whole genome shotgun (WGS) entry which is preliminary data.</text>
</comment>
<dbReference type="Gene3D" id="3.30.700.10">
    <property type="entry name" value="Glycoprotein, Type 4 Pilin"/>
    <property type="match status" value="1"/>
</dbReference>
<protein>
    <recommendedName>
        <fullName evidence="3">Prepilin-type N-terminal cleavage/methylation domain-containing protein</fullName>
    </recommendedName>
</protein>
<dbReference type="Pfam" id="PF07963">
    <property type="entry name" value="N_methyl"/>
    <property type="match status" value="1"/>
</dbReference>
<evidence type="ECO:0000313" key="2">
    <source>
        <dbReference type="EMBL" id="KKK46861.1"/>
    </source>
</evidence>
<dbReference type="SUPFAM" id="SSF54523">
    <property type="entry name" value="Pili subunits"/>
    <property type="match status" value="1"/>
</dbReference>
<gene>
    <name evidence="2" type="ORF">LCGC14_3160980</name>
</gene>
<proteinExistence type="predicted"/>
<keyword evidence="1" id="KW-0812">Transmembrane</keyword>
<evidence type="ECO:0000256" key="1">
    <source>
        <dbReference type="SAM" id="Phobius"/>
    </source>
</evidence>
<dbReference type="NCBIfam" id="TIGR02532">
    <property type="entry name" value="IV_pilin_GFxxxE"/>
    <property type="match status" value="1"/>
</dbReference>
<name>A0A0F8YFS9_9ZZZZ</name>
<keyword evidence="1" id="KW-0472">Membrane</keyword>
<sequence length="48" mass="5338">MKKKAFTITELMVVIFIIAILIAIIAPAIQLKINNAEIRDTIVVTIDN</sequence>
<feature type="transmembrane region" description="Helical" evidence="1">
    <location>
        <begin position="6"/>
        <end position="29"/>
    </location>
</feature>
<dbReference type="InterPro" id="IPR012902">
    <property type="entry name" value="N_methyl_site"/>
</dbReference>
<dbReference type="AlphaFoldDB" id="A0A0F8YFS9"/>